<accession>B5HY49</accession>
<gene>
    <name evidence="2" type="ORF">SSEG_09458</name>
</gene>
<protein>
    <submittedName>
        <fullName evidence="2">Uncharacterized protein</fullName>
    </submittedName>
</protein>
<evidence type="ECO:0000256" key="1">
    <source>
        <dbReference type="SAM" id="MobiDB-lite"/>
    </source>
</evidence>
<dbReference type="EMBL" id="CM000951">
    <property type="protein sequence ID" value="EDY57754.1"/>
    <property type="molecule type" value="Genomic_DNA"/>
</dbReference>
<organism evidence="2 3">
    <name type="scientific">Streptomyces sviceus (strain ATCC 29083 / DSM 924 / JCM 4929 / NBRC 13980 / NCIMB 11184 / NRRL 5439 / UC 5370)</name>
    <dbReference type="NCBI Taxonomy" id="463191"/>
    <lineage>
        <taxon>Bacteria</taxon>
        <taxon>Bacillati</taxon>
        <taxon>Actinomycetota</taxon>
        <taxon>Actinomycetes</taxon>
        <taxon>Kitasatosporales</taxon>
        <taxon>Streptomycetaceae</taxon>
        <taxon>Streptomyces</taxon>
    </lineage>
</organism>
<feature type="compositionally biased region" description="Basic residues" evidence="1">
    <location>
        <begin position="188"/>
        <end position="197"/>
    </location>
</feature>
<feature type="region of interest" description="Disordered" evidence="1">
    <location>
        <begin position="1"/>
        <end position="31"/>
    </location>
</feature>
<dbReference type="Proteomes" id="UP000002785">
    <property type="component" value="Chromosome"/>
</dbReference>
<keyword evidence="3" id="KW-1185">Reference proteome</keyword>
<evidence type="ECO:0000313" key="2">
    <source>
        <dbReference type="EMBL" id="EDY57754.1"/>
    </source>
</evidence>
<dbReference type="eggNOG" id="ENOG50326A0">
    <property type="taxonomic scope" value="Bacteria"/>
</dbReference>
<name>B5HY49_STRX2</name>
<evidence type="ECO:0000313" key="3">
    <source>
        <dbReference type="Proteomes" id="UP000002785"/>
    </source>
</evidence>
<sequence length="213" mass="21899">MPSSCLSGGTVARLGQRRHRQTHGSRSARLGTSATRTAAVLATALSLGLPLAAVPSSAAAAPPSAAAADEVVLPAAARAVPRATQILNAGTSGFLWAQEGDDRLLWTDYATGTTTALEKRLDVPVRYDIDSGYFHEAASFQPGYYGDGSDTVALYSEEDSHVTLLQGAGTSGSTAVWDGDCSGGATRARQRHPHHGRCPAGGPPSTRGTTARG</sequence>
<reference evidence="2" key="1">
    <citation type="submission" date="2009-10" db="EMBL/GenBank/DDBJ databases">
        <title>The genome sequence of Streptomyces sviceus strain ATCC 29083.</title>
        <authorList>
            <consortium name="The Broad Institute Genome Sequencing Platform"/>
            <consortium name="Broad Institute Microbial Sequencing Center"/>
            <person name="Fischbach M."/>
            <person name="Godfrey P."/>
            <person name="Ward D."/>
            <person name="Young S."/>
            <person name="Zeng Q."/>
            <person name="Koehrsen M."/>
            <person name="Alvarado L."/>
            <person name="Berlin A.M."/>
            <person name="Bochicchio J."/>
            <person name="Borenstein D."/>
            <person name="Chapman S.B."/>
            <person name="Chen Z."/>
            <person name="Engels R."/>
            <person name="Freedman E."/>
            <person name="Gellesch M."/>
            <person name="Goldberg J."/>
            <person name="Griggs A."/>
            <person name="Gujja S."/>
            <person name="Heilman E.R."/>
            <person name="Heiman D.I."/>
            <person name="Hepburn T.A."/>
            <person name="Howarth C."/>
            <person name="Jen D."/>
            <person name="Larson L."/>
            <person name="Lewis B."/>
            <person name="Mehta T."/>
            <person name="Park D."/>
            <person name="Pearson M."/>
            <person name="Richards J."/>
            <person name="Roberts A."/>
            <person name="Saif S."/>
            <person name="Shea T.D."/>
            <person name="Shenoy N."/>
            <person name="Sisk P."/>
            <person name="Stolte C."/>
            <person name="Sykes S.N."/>
            <person name="Thomson T."/>
            <person name="Walk T."/>
            <person name="White J."/>
            <person name="Yandava C."/>
            <person name="Straight P."/>
            <person name="Clardy J."/>
            <person name="Hung D."/>
            <person name="Kolter R."/>
            <person name="Mekalanos J."/>
            <person name="Walker S."/>
            <person name="Walsh C.T."/>
            <person name="Wieland-Brown L.C."/>
            <person name="Haas B."/>
            <person name="Nusbaum C."/>
            <person name="Birren B."/>
        </authorList>
    </citation>
    <scope>NUCLEOTIDE SEQUENCE [LARGE SCALE GENOMIC DNA]</scope>
    <source>
        <strain evidence="2">ATCC 29083</strain>
    </source>
</reference>
<feature type="region of interest" description="Disordered" evidence="1">
    <location>
        <begin position="181"/>
        <end position="213"/>
    </location>
</feature>
<dbReference type="HOGENOM" id="CLU_1293755_0_0_11"/>
<proteinExistence type="predicted"/>
<dbReference type="AlphaFoldDB" id="B5HY49"/>